<dbReference type="Pfam" id="PF13505">
    <property type="entry name" value="OMP_b-brl"/>
    <property type="match status" value="1"/>
</dbReference>
<evidence type="ECO:0000259" key="3">
    <source>
        <dbReference type="Pfam" id="PF13505"/>
    </source>
</evidence>
<dbReference type="EMBL" id="FQZA01000009">
    <property type="protein sequence ID" value="SHJ44553.1"/>
    <property type="molecule type" value="Genomic_DNA"/>
</dbReference>
<dbReference type="InterPro" id="IPR027385">
    <property type="entry name" value="Beta-barrel_OMP"/>
</dbReference>
<dbReference type="Gene3D" id="2.40.160.10">
    <property type="entry name" value="Porin"/>
    <property type="match status" value="1"/>
</dbReference>
<evidence type="ECO:0000313" key="5">
    <source>
        <dbReference type="Proteomes" id="UP000184040"/>
    </source>
</evidence>
<name>A0A1M6JD02_9RHOB</name>
<accession>A0A1M6JD02</accession>
<dbReference type="Proteomes" id="UP000184040">
    <property type="component" value="Unassembled WGS sequence"/>
</dbReference>
<proteinExistence type="predicted"/>
<feature type="domain" description="Outer membrane protein beta-barrel" evidence="3">
    <location>
        <begin position="8"/>
        <end position="224"/>
    </location>
</feature>
<sequence length="244" mass="26168">MKPCKICALACALAIAAPATHAVEFHGGDVSLSFSRFEDDLIGPSSSTSFGKTAVQGSFQFDLTPDFGVQVDASYFEFNRVDQSEVSLGLHGIYYLDWATAVGVYYTHEELLSSNVDELGVEGSRSFALFDIEANLGWAEYRGDHATVLGLQADYELQPQLFMGLGLDHADFDGATELTRVGVGIDYAVTDSLRLSGELGVTDATVMGSSADDIFIEIGASYAFGTSEGARFSRRGLLDRLPGL</sequence>
<dbReference type="SUPFAM" id="SSF56935">
    <property type="entry name" value="Porins"/>
    <property type="match status" value="1"/>
</dbReference>
<keyword evidence="5" id="KW-1185">Reference proteome</keyword>
<gene>
    <name evidence="4" type="ORF">SAMN04488012_109118</name>
</gene>
<keyword evidence="1 2" id="KW-0732">Signal</keyword>
<dbReference type="AlphaFoldDB" id="A0A1M6JD02"/>
<evidence type="ECO:0000313" key="4">
    <source>
        <dbReference type="EMBL" id="SHJ44553.1"/>
    </source>
</evidence>
<evidence type="ECO:0000256" key="2">
    <source>
        <dbReference type="SAM" id="SignalP"/>
    </source>
</evidence>
<evidence type="ECO:0000256" key="1">
    <source>
        <dbReference type="ARBA" id="ARBA00022729"/>
    </source>
</evidence>
<feature type="chain" id="PRO_5013314112" description="Outer membrane protein beta-barrel domain-containing protein" evidence="2">
    <location>
        <begin position="23"/>
        <end position="244"/>
    </location>
</feature>
<dbReference type="InterPro" id="IPR023614">
    <property type="entry name" value="Porin_dom_sf"/>
</dbReference>
<feature type="signal peptide" evidence="2">
    <location>
        <begin position="1"/>
        <end position="22"/>
    </location>
</feature>
<reference evidence="4 5" key="1">
    <citation type="submission" date="2016-11" db="EMBL/GenBank/DDBJ databases">
        <authorList>
            <person name="Jaros S."/>
            <person name="Januszkiewicz K."/>
            <person name="Wedrychowicz H."/>
        </authorList>
    </citation>
    <scope>NUCLEOTIDE SEQUENCE [LARGE SCALE GENOMIC DNA]</scope>
    <source>
        <strain evidence="4 5">DSM 26892</strain>
    </source>
</reference>
<dbReference type="STRING" id="313368.SAMN04488012_109118"/>
<organism evidence="4 5">
    <name type="scientific">Palleronia salina</name>
    <dbReference type="NCBI Taxonomy" id="313368"/>
    <lineage>
        <taxon>Bacteria</taxon>
        <taxon>Pseudomonadati</taxon>
        <taxon>Pseudomonadota</taxon>
        <taxon>Alphaproteobacteria</taxon>
        <taxon>Rhodobacterales</taxon>
        <taxon>Roseobacteraceae</taxon>
        <taxon>Palleronia</taxon>
    </lineage>
</organism>
<protein>
    <recommendedName>
        <fullName evidence="3">Outer membrane protein beta-barrel domain-containing protein</fullName>
    </recommendedName>
</protein>